<feature type="binding site" evidence="16">
    <location>
        <begin position="6"/>
        <end position="13"/>
    </location>
    <ligand>
        <name>ATP</name>
        <dbReference type="ChEBI" id="CHEBI:30616"/>
    </ligand>
</feature>
<dbReference type="Proteomes" id="UP000004095">
    <property type="component" value="Unassembled WGS sequence"/>
</dbReference>
<comment type="cofactor">
    <cofactor evidence="2">
        <name>K(+)</name>
        <dbReference type="ChEBI" id="CHEBI:29103"/>
    </cofactor>
</comment>
<comment type="subcellular location">
    <subcellularLocation>
        <location evidence="3 16">Cytoplasm</location>
    </subcellularLocation>
</comment>
<feature type="binding site" evidence="16">
    <location>
        <begin position="107"/>
        <end position="110"/>
    </location>
    <ligand>
        <name>substrate</name>
    </ligand>
</feature>
<accession>A1ZGG6</accession>
<protein>
    <recommendedName>
        <fullName evidence="15 16">Type III pantothenate kinase</fullName>
        <ecNumber evidence="6 16">2.7.1.33</ecNumber>
    </recommendedName>
    <alternativeName>
        <fullName evidence="16">PanK-III</fullName>
    </alternativeName>
    <alternativeName>
        <fullName evidence="16">Pantothenic acid kinase</fullName>
    </alternativeName>
</protein>
<evidence type="ECO:0000256" key="4">
    <source>
        <dbReference type="ARBA" id="ARBA00005225"/>
    </source>
</evidence>
<comment type="caution">
    <text evidence="16">Lacks conserved residue(s) required for the propagation of feature annotation.</text>
</comment>
<dbReference type="RefSeq" id="WP_002694864.1">
    <property type="nucleotide sequence ID" value="NZ_AAWS01000006.1"/>
</dbReference>
<evidence type="ECO:0000256" key="7">
    <source>
        <dbReference type="ARBA" id="ARBA00022490"/>
    </source>
</evidence>
<dbReference type="GO" id="GO:0046872">
    <property type="term" value="F:metal ion binding"/>
    <property type="evidence" value="ECO:0007669"/>
    <property type="project" value="UniProtKB-KW"/>
</dbReference>
<dbReference type="GO" id="GO:0005524">
    <property type="term" value="F:ATP binding"/>
    <property type="evidence" value="ECO:0007669"/>
    <property type="project" value="UniProtKB-UniRule"/>
</dbReference>
<keyword evidence="16" id="KW-0479">Metal-binding</keyword>
<keyword evidence="13 16" id="KW-0173">Coenzyme A biosynthesis</keyword>
<dbReference type="InterPro" id="IPR043129">
    <property type="entry name" value="ATPase_NBD"/>
</dbReference>
<evidence type="ECO:0000256" key="13">
    <source>
        <dbReference type="ARBA" id="ARBA00022993"/>
    </source>
</evidence>
<comment type="cofactor">
    <cofactor evidence="16">
        <name>NH4(+)</name>
        <dbReference type="ChEBI" id="CHEBI:28938"/>
    </cofactor>
    <cofactor evidence="16">
        <name>K(+)</name>
        <dbReference type="ChEBI" id="CHEBI:29103"/>
    </cofactor>
    <text evidence="16">A monovalent cation. Ammonium or potassium.</text>
</comment>
<dbReference type="NCBIfam" id="TIGR00671">
    <property type="entry name" value="baf"/>
    <property type="match status" value="1"/>
</dbReference>
<comment type="pathway">
    <text evidence="4 16">Cofactor biosynthesis; coenzyme A biosynthesis; CoA from (R)-pantothenate: step 1/5.</text>
</comment>
<evidence type="ECO:0000256" key="12">
    <source>
        <dbReference type="ARBA" id="ARBA00022958"/>
    </source>
</evidence>
<organism evidence="17 18">
    <name type="scientific">Microscilla marina ATCC 23134</name>
    <dbReference type="NCBI Taxonomy" id="313606"/>
    <lineage>
        <taxon>Bacteria</taxon>
        <taxon>Pseudomonadati</taxon>
        <taxon>Bacteroidota</taxon>
        <taxon>Cytophagia</taxon>
        <taxon>Cytophagales</taxon>
        <taxon>Microscillaceae</taxon>
        <taxon>Microscilla</taxon>
    </lineage>
</organism>
<dbReference type="GO" id="GO:0005737">
    <property type="term" value="C:cytoplasm"/>
    <property type="evidence" value="ECO:0007669"/>
    <property type="project" value="UniProtKB-SubCell"/>
</dbReference>
<dbReference type="NCBIfam" id="NF009855">
    <property type="entry name" value="PRK13321.1"/>
    <property type="match status" value="1"/>
</dbReference>
<dbReference type="GO" id="GO:0015937">
    <property type="term" value="P:coenzyme A biosynthetic process"/>
    <property type="evidence" value="ECO:0007669"/>
    <property type="project" value="UniProtKB-UniRule"/>
</dbReference>
<dbReference type="PANTHER" id="PTHR34265">
    <property type="entry name" value="TYPE III PANTOTHENATE KINASE"/>
    <property type="match status" value="1"/>
</dbReference>
<dbReference type="HAMAP" id="MF_01274">
    <property type="entry name" value="Pantothen_kinase_3"/>
    <property type="match status" value="1"/>
</dbReference>
<evidence type="ECO:0000313" key="17">
    <source>
        <dbReference type="EMBL" id="EAY30583.1"/>
    </source>
</evidence>
<dbReference type="AlphaFoldDB" id="A1ZGG6"/>
<dbReference type="Gene3D" id="3.30.420.40">
    <property type="match status" value="2"/>
</dbReference>
<name>A1ZGG6_MICM2</name>
<dbReference type="eggNOG" id="COG1521">
    <property type="taxonomic scope" value="Bacteria"/>
</dbReference>
<feature type="active site" description="Proton acceptor" evidence="16">
    <location>
        <position position="109"/>
    </location>
</feature>
<reference evidence="17 18" key="1">
    <citation type="submission" date="2007-01" db="EMBL/GenBank/DDBJ databases">
        <authorList>
            <person name="Haygood M."/>
            <person name="Podell S."/>
            <person name="Anderson C."/>
            <person name="Hopkinson B."/>
            <person name="Roe K."/>
            <person name="Barbeau K."/>
            <person name="Gaasterland T."/>
            <person name="Ferriera S."/>
            <person name="Johnson J."/>
            <person name="Kravitz S."/>
            <person name="Beeson K."/>
            <person name="Sutton G."/>
            <person name="Rogers Y.-H."/>
            <person name="Friedman R."/>
            <person name="Frazier M."/>
            <person name="Venter J.C."/>
        </authorList>
    </citation>
    <scope>NUCLEOTIDE SEQUENCE [LARGE SCALE GENOMIC DNA]</scope>
    <source>
        <strain evidence="17 18">ATCC 23134</strain>
    </source>
</reference>
<gene>
    <name evidence="16" type="primary">coaX</name>
    <name evidence="17" type="ORF">M23134_03221</name>
</gene>
<keyword evidence="7 16" id="KW-0963">Cytoplasm</keyword>
<comment type="similarity">
    <text evidence="14 16">Belongs to the type III pantothenate kinase family.</text>
</comment>
<dbReference type="PANTHER" id="PTHR34265:SF1">
    <property type="entry name" value="TYPE III PANTOTHENATE KINASE"/>
    <property type="match status" value="1"/>
</dbReference>
<evidence type="ECO:0000256" key="10">
    <source>
        <dbReference type="ARBA" id="ARBA00022777"/>
    </source>
</evidence>
<comment type="subunit">
    <text evidence="5 16">Homodimer.</text>
</comment>
<dbReference type="EMBL" id="AAWS01000006">
    <property type="protein sequence ID" value="EAY30583.1"/>
    <property type="molecule type" value="Genomic_DNA"/>
</dbReference>
<evidence type="ECO:0000313" key="18">
    <source>
        <dbReference type="Proteomes" id="UP000004095"/>
    </source>
</evidence>
<dbReference type="Pfam" id="PF03309">
    <property type="entry name" value="Pan_kinase"/>
    <property type="match status" value="1"/>
</dbReference>
<keyword evidence="9 16" id="KW-0547">Nucleotide-binding</keyword>
<dbReference type="GO" id="GO:0004594">
    <property type="term" value="F:pantothenate kinase activity"/>
    <property type="evidence" value="ECO:0007669"/>
    <property type="project" value="UniProtKB-UniRule"/>
</dbReference>
<evidence type="ECO:0000256" key="8">
    <source>
        <dbReference type="ARBA" id="ARBA00022679"/>
    </source>
</evidence>
<keyword evidence="18" id="KW-1185">Reference proteome</keyword>
<keyword evidence="12 16" id="KW-0630">Potassium</keyword>
<sequence>MLLAVDIGNSNIVLGLYHQNEWMYHWRLQTITEKSASEYEMNLRTYFLEQNLAISDVNHIALSSVVPGLIPVLRDMLWHLFGKEPLVVTPEVIKQLPVGVQKPHEIGSDLVANAVAGYDMFKDNCIVVDFGTALTFTTISTKGNILGVAIAPGLKTSIYALYKNTAKLPDIEIPLELPDSAIGKNTEHALQAGVLLGYVGLVEHLIAHIRQELGGNCKIVATGGLSSVIIPLKQQFDAIEPMLTMDGLRLINEYMHQKQG</sequence>
<evidence type="ECO:0000256" key="2">
    <source>
        <dbReference type="ARBA" id="ARBA00001958"/>
    </source>
</evidence>
<keyword evidence="11 16" id="KW-0067">ATP-binding</keyword>
<dbReference type="CDD" id="cd24015">
    <property type="entry name" value="ASKHA_NBD_PanK-III"/>
    <property type="match status" value="1"/>
</dbReference>
<feature type="binding site" evidence="16">
    <location>
        <position position="129"/>
    </location>
    <ligand>
        <name>K(+)</name>
        <dbReference type="ChEBI" id="CHEBI:29103"/>
    </ligand>
</feature>
<dbReference type="EC" id="2.7.1.33" evidence="6 16"/>
<feature type="binding site" evidence="16">
    <location>
        <position position="186"/>
    </location>
    <ligand>
        <name>substrate</name>
    </ligand>
</feature>
<comment type="caution">
    <text evidence="17">The sequence shown here is derived from an EMBL/GenBank/DDBJ whole genome shotgun (WGS) entry which is preliminary data.</text>
</comment>
<evidence type="ECO:0000256" key="3">
    <source>
        <dbReference type="ARBA" id="ARBA00004496"/>
    </source>
</evidence>
<keyword evidence="10 16" id="KW-0418">Kinase</keyword>
<dbReference type="OrthoDB" id="9804707at2"/>
<comment type="function">
    <text evidence="16">Catalyzes the phosphorylation of pantothenate (Pan), the first step in CoA biosynthesis.</text>
</comment>
<comment type="catalytic activity">
    <reaction evidence="1 16">
        <text>(R)-pantothenate + ATP = (R)-4'-phosphopantothenate + ADP + H(+)</text>
        <dbReference type="Rhea" id="RHEA:16373"/>
        <dbReference type="ChEBI" id="CHEBI:10986"/>
        <dbReference type="ChEBI" id="CHEBI:15378"/>
        <dbReference type="ChEBI" id="CHEBI:29032"/>
        <dbReference type="ChEBI" id="CHEBI:30616"/>
        <dbReference type="ChEBI" id="CHEBI:456216"/>
        <dbReference type="EC" id="2.7.1.33"/>
    </reaction>
</comment>
<evidence type="ECO:0000256" key="15">
    <source>
        <dbReference type="ARBA" id="ARBA00040883"/>
    </source>
</evidence>
<evidence type="ECO:0000256" key="6">
    <source>
        <dbReference type="ARBA" id="ARBA00012102"/>
    </source>
</evidence>
<evidence type="ECO:0000256" key="16">
    <source>
        <dbReference type="HAMAP-Rule" id="MF_01274"/>
    </source>
</evidence>
<evidence type="ECO:0000256" key="1">
    <source>
        <dbReference type="ARBA" id="ARBA00001206"/>
    </source>
</evidence>
<dbReference type="UniPathway" id="UPA00241">
    <property type="reaction ID" value="UER00352"/>
</dbReference>
<proteinExistence type="inferred from homology"/>
<evidence type="ECO:0000256" key="14">
    <source>
        <dbReference type="ARBA" id="ARBA00038036"/>
    </source>
</evidence>
<evidence type="ECO:0000256" key="5">
    <source>
        <dbReference type="ARBA" id="ARBA00011738"/>
    </source>
</evidence>
<evidence type="ECO:0000256" key="11">
    <source>
        <dbReference type="ARBA" id="ARBA00022840"/>
    </source>
</evidence>
<keyword evidence="8 16" id="KW-0808">Transferase</keyword>
<feature type="binding site" evidence="16">
    <location>
        <position position="132"/>
    </location>
    <ligand>
        <name>ATP</name>
        <dbReference type="ChEBI" id="CHEBI:30616"/>
    </ligand>
</feature>
<dbReference type="InterPro" id="IPR004619">
    <property type="entry name" value="Type_III_PanK"/>
</dbReference>
<dbReference type="SUPFAM" id="SSF53067">
    <property type="entry name" value="Actin-like ATPase domain"/>
    <property type="match status" value="2"/>
</dbReference>
<evidence type="ECO:0000256" key="9">
    <source>
        <dbReference type="ARBA" id="ARBA00022741"/>
    </source>
</evidence>